<name>A0AA95N7K7_9BURK</name>
<dbReference type="Pfam" id="PF10531">
    <property type="entry name" value="SLBB"/>
    <property type="match status" value="4"/>
</dbReference>
<feature type="region of interest" description="Disordered" evidence="2">
    <location>
        <begin position="43"/>
        <end position="86"/>
    </location>
</feature>
<reference evidence="6" key="1">
    <citation type="submission" date="2023-01" db="EMBL/GenBank/DDBJ databases">
        <title>Whole genome sequence of Paucibacter sp. S2-9 isolated from pond sediment.</title>
        <authorList>
            <person name="Jung J.Y."/>
        </authorList>
    </citation>
    <scope>NUCLEOTIDE SEQUENCE</scope>
    <source>
        <strain evidence="6">S2-9</strain>
    </source>
</reference>
<dbReference type="Proteomes" id="UP001177769">
    <property type="component" value="Chromosome"/>
</dbReference>
<dbReference type="InterPro" id="IPR019554">
    <property type="entry name" value="Soluble_ligand-bd"/>
</dbReference>
<feature type="domain" description="Soluble ligand binding" evidence="5">
    <location>
        <begin position="311"/>
        <end position="357"/>
    </location>
</feature>
<feature type="domain" description="Polysaccharide export protein N-terminal" evidence="4">
    <location>
        <begin position="147"/>
        <end position="220"/>
    </location>
</feature>
<dbReference type="Gene3D" id="3.10.560.10">
    <property type="entry name" value="Outer membrane lipoprotein wza domain like"/>
    <property type="match status" value="4"/>
</dbReference>
<evidence type="ECO:0000256" key="1">
    <source>
        <dbReference type="ARBA" id="ARBA00022729"/>
    </source>
</evidence>
<dbReference type="AlphaFoldDB" id="A0AA95N7K7"/>
<evidence type="ECO:0000256" key="2">
    <source>
        <dbReference type="SAM" id="MobiDB-lite"/>
    </source>
</evidence>
<dbReference type="PANTHER" id="PTHR33619">
    <property type="entry name" value="POLYSACCHARIDE EXPORT PROTEIN GFCE-RELATED"/>
    <property type="match status" value="1"/>
</dbReference>
<proteinExistence type="predicted"/>
<dbReference type="PANTHER" id="PTHR33619:SF3">
    <property type="entry name" value="POLYSACCHARIDE EXPORT PROTEIN GFCE-RELATED"/>
    <property type="match status" value="1"/>
</dbReference>
<feature type="domain" description="Soluble ligand binding" evidence="5">
    <location>
        <begin position="400"/>
        <end position="435"/>
    </location>
</feature>
<dbReference type="KEGG" id="pais:PFX98_13700"/>
<evidence type="ECO:0000259" key="5">
    <source>
        <dbReference type="Pfam" id="PF10531"/>
    </source>
</evidence>
<dbReference type="InterPro" id="IPR003715">
    <property type="entry name" value="Poly_export_N"/>
</dbReference>
<organism evidence="6 7">
    <name type="scientific">Paucibacter sediminis</name>
    <dbReference type="NCBI Taxonomy" id="3019553"/>
    <lineage>
        <taxon>Bacteria</taxon>
        <taxon>Pseudomonadati</taxon>
        <taxon>Pseudomonadota</taxon>
        <taxon>Betaproteobacteria</taxon>
        <taxon>Burkholderiales</taxon>
        <taxon>Sphaerotilaceae</taxon>
        <taxon>Roseateles</taxon>
    </lineage>
</organism>
<dbReference type="GO" id="GO:0015159">
    <property type="term" value="F:polysaccharide transmembrane transporter activity"/>
    <property type="evidence" value="ECO:0007669"/>
    <property type="project" value="InterPro"/>
</dbReference>
<keyword evidence="7" id="KW-1185">Reference proteome</keyword>
<feature type="domain" description="Soluble ligand binding" evidence="5">
    <location>
        <begin position="228"/>
        <end position="274"/>
    </location>
</feature>
<gene>
    <name evidence="6" type="ORF">PFX98_13700</name>
</gene>
<sequence length="649" mass="69957">MTSPLRSAFAFTARRWTGLLSMLLLAAVLQEPALAQAIPGISNDQLPTSGGPVRLSQPLSQKKNGEKDRSGKDGSRSDRRDADQDWVKPVYKPSEFELFVRQLAGITKVQGERLDDEGRDALRRFGADLVTGRNFDTEAATEGASLVPDDYLLGPGDEVMINLWGSVEANLRLEIDRSGRIAIPRVGMVSLTGVRYADLRQVISQRVAAQFRNFDLSVALGQVRAVRIYVTGFVQKPGALSVSGLSTVLHALMAAGGPTGVGSYRSIQLRRGGQLVSNFDLYDLLLRGDRSGDRVLRNDDVVHVAAVGAQIGVIGSVNKPAVFELKGNETIADALAMAGGLSAVANRNTAVVHRLDERVGQALRDVDLKKDLSQPIGNGDVLRVASVADMARPALRQSKRVRVEGEVQRPGDYLLPAGSSLRDALNAAGGLTLEAFLYGAEFTRETVRVSQIENYDRALRDLEAELTRASVTQKEKVVAPSDSTVARGTEQSRLLDRLRSVQPTGRVVLQFGPADAQLPELSIEDGDRLYVPAKPSAVNVYGSVFNSGSYLFTAGRSLEQYLGMAGGATRSADKGSVFVVRANGSVVSNLARAGWNFGGGRVEALQALPGDTIFVPEDMFRVGDRQDLKDWSQILYQFGLGALALKNLK</sequence>
<dbReference type="InterPro" id="IPR049712">
    <property type="entry name" value="Poly_export"/>
</dbReference>
<keyword evidence="1 3" id="KW-0732">Signal</keyword>
<evidence type="ECO:0000259" key="4">
    <source>
        <dbReference type="Pfam" id="PF02563"/>
    </source>
</evidence>
<feature type="compositionally biased region" description="Basic and acidic residues" evidence="2">
    <location>
        <begin position="63"/>
        <end position="86"/>
    </location>
</feature>
<dbReference type="Pfam" id="PF02563">
    <property type="entry name" value="Poly_export"/>
    <property type="match status" value="1"/>
</dbReference>
<evidence type="ECO:0000256" key="3">
    <source>
        <dbReference type="SAM" id="SignalP"/>
    </source>
</evidence>
<protein>
    <submittedName>
        <fullName evidence="6">SLBB domain-containing protein</fullName>
    </submittedName>
</protein>
<dbReference type="RefSeq" id="WP_285231060.1">
    <property type="nucleotide sequence ID" value="NZ_CP116346.1"/>
</dbReference>
<accession>A0AA95N7K7</accession>
<feature type="domain" description="Soluble ligand binding" evidence="5">
    <location>
        <begin position="538"/>
        <end position="586"/>
    </location>
</feature>
<feature type="signal peptide" evidence="3">
    <location>
        <begin position="1"/>
        <end position="35"/>
    </location>
</feature>
<dbReference type="EMBL" id="CP116346">
    <property type="protein sequence ID" value="WIT09990.1"/>
    <property type="molecule type" value="Genomic_DNA"/>
</dbReference>
<evidence type="ECO:0000313" key="7">
    <source>
        <dbReference type="Proteomes" id="UP001177769"/>
    </source>
</evidence>
<feature type="chain" id="PRO_5041691056" evidence="3">
    <location>
        <begin position="36"/>
        <end position="649"/>
    </location>
</feature>
<evidence type="ECO:0000313" key="6">
    <source>
        <dbReference type="EMBL" id="WIT09990.1"/>
    </source>
</evidence>